<dbReference type="EMBL" id="JACLYU010000003">
    <property type="protein sequence ID" value="MBM6699331.1"/>
    <property type="molecule type" value="Genomic_DNA"/>
</dbReference>
<dbReference type="GO" id="GO:0050661">
    <property type="term" value="F:NADP binding"/>
    <property type="evidence" value="ECO:0007669"/>
    <property type="project" value="TreeGrafter"/>
</dbReference>
<dbReference type="Gene3D" id="3.40.50.720">
    <property type="entry name" value="NAD(P)-binding Rossmann-like Domain"/>
    <property type="match status" value="1"/>
</dbReference>
<name>A0A938WWR7_9BIFI</name>
<evidence type="ECO:0000313" key="5">
    <source>
        <dbReference type="Proteomes" id="UP000718821"/>
    </source>
</evidence>
<organism evidence="4 5">
    <name type="scientific">Bifidobacterium pullorum subsp. saeculare</name>
    <dbReference type="NCBI Taxonomy" id="78257"/>
    <lineage>
        <taxon>Bacteria</taxon>
        <taxon>Bacillati</taxon>
        <taxon>Actinomycetota</taxon>
        <taxon>Actinomycetes</taxon>
        <taxon>Bifidobacteriales</taxon>
        <taxon>Bifidobacteriaceae</taxon>
        <taxon>Bifidobacterium</taxon>
    </lineage>
</organism>
<dbReference type="RefSeq" id="WP_204467977.1">
    <property type="nucleotide sequence ID" value="NZ_JACLYU010000003.1"/>
</dbReference>
<dbReference type="PANTHER" id="PTHR21089:SF1">
    <property type="entry name" value="BIFUNCTIONAL 3-DEHYDROQUINATE DEHYDRATASE_SHIKIMATE DEHYDROGENASE, CHLOROPLASTIC"/>
    <property type="match status" value="1"/>
</dbReference>
<dbReference type="GO" id="GO:0009073">
    <property type="term" value="P:aromatic amino acid family biosynthetic process"/>
    <property type="evidence" value="ECO:0007669"/>
    <property type="project" value="UniProtKB-KW"/>
</dbReference>
<dbReference type="GO" id="GO:0019632">
    <property type="term" value="P:shikimate metabolic process"/>
    <property type="evidence" value="ECO:0007669"/>
    <property type="project" value="TreeGrafter"/>
</dbReference>
<evidence type="ECO:0000313" key="4">
    <source>
        <dbReference type="EMBL" id="MBM6699331.1"/>
    </source>
</evidence>
<dbReference type="InterPro" id="IPR022893">
    <property type="entry name" value="Shikimate_DH_fam"/>
</dbReference>
<evidence type="ECO:0000259" key="3">
    <source>
        <dbReference type="Pfam" id="PF08501"/>
    </source>
</evidence>
<feature type="domain" description="Shikimate dehydrogenase substrate binding N-terminal" evidence="3">
    <location>
        <begin position="10"/>
        <end position="91"/>
    </location>
</feature>
<dbReference type="InterPro" id="IPR013708">
    <property type="entry name" value="Shikimate_DH-bd_N"/>
</dbReference>
<keyword evidence="2" id="KW-0028">Amino-acid biosynthesis</keyword>
<dbReference type="Proteomes" id="UP000718821">
    <property type="component" value="Unassembled WGS sequence"/>
</dbReference>
<keyword evidence="5" id="KW-1185">Reference proteome</keyword>
<comment type="caution">
    <text evidence="4">The sequence shown here is derived from an EMBL/GenBank/DDBJ whole genome shotgun (WGS) entry which is preliminary data.</text>
</comment>
<dbReference type="Gene3D" id="3.40.50.10860">
    <property type="entry name" value="Leucine Dehydrogenase, chain A, domain 1"/>
    <property type="match status" value="1"/>
</dbReference>
<evidence type="ECO:0000256" key="2">
    <source>
        <dbReference type="ARBA" id="ARBA00023141"/>
    </source>
</evidence>
<dbReference type="GO" id="GO:0005829">
    <property type="term" value="C:cytosol"/>
    <property type="evidence" value="ECO:0007669"/>
    <property type="project" value="TreeGrafter"/>
</dbReference>
<dbReference type="GO" id="GO:0009423">
    <property type="term" value="P:chorismate biosynthetic process"/>
    <property type="evidence" value="ECO:0007669"/>
    <property type="project" value="TreeGrafter"/>
</dbReference>
<proteinExistence type="predicted"/>
<accession>A0A938WWR7</accession>
<sequence length="316" mass="33007">MPTIDHRCAVLGKPIAHSLSPVLHNAAYRALGLEGWSYGRHEVGEEDLAPFLRSLDPTWAGLSLTMPLKRTIQPYGERCDRWSRELGISNTAVLDWDASDAAEGLPRIRLYNTDVAGIAMAYGEATRHDDPTRAGRGAVVIGNGNTATSAVAACTTIPGIDRITVAARHPGRNTALAGLAARGFGHADAYAEIGLDDTDALLAALGDAAFVVSTIPGHAGDAVADRLAGADGHTARIRPRGLLLDVVYDPRPTRLMEAWRAAGGQAIGGETMLLGQAIPQVLLMTGAWDGETAGGVPDAGTGPMAQAMRAALEEAL</sequence>
<dbReference type="SUPFAM" id="SSF51735">
    <property type="entry name" value="NAD(P)-binding Rossmann-fold domains"/>
    <property type="match status" value="1"/>
</dbReference>
<evidence type="ECO:0000256" key="1">
    <source>
        <dbReference type="ARBA" id="ARBA00004871"/>
    </source>
</evidence>
<dbReference type="SUPFAM" id="SSF53223">
    <property type="entry name" value="Aminoacid dehydrogenase-like, N-terminal domain"/>
    <property type="match status" value="1"/>
</dbReference>
<protein>
    <submittedName>
        <fullName evidence="4">Shikimate dehydrogenase</fullName>
    </submittedName>
</protein>
<dbReference type="GO" id="GO:0004764">
    <property type="term" value="F:shikimate 3-dehydrogenase (NADP+) activity"/>
    <property type="evidence" value="ECO:0007669"/>
    <property type="project" value="InterPro"/>
</dbReference>
<dbReference type="PANTHER" id="PTHR21089">
    <property type="entry name" value="SHIKIMATE DEHYDROGENASE"/>
    <property type="match status" value="1"/>
</dbReference>
<dbReference type="Pfam" id="PF08501">
    <property type="entry name" value="Shikimate_dh_N"/>
    <property type="match status" value="1"/>
</dbReference>
<comment type="pathway">
    <text evidence="1">Metabolic intermediate biosynthesis; chorismate biosynthesis; chorismate from D-erythrose 4-phosphate and phosphoenolpyruvate: step 4/7.</text>
</comment>
<dbReference type="InterPro" id="IPR036291">
    <property type="entry name" value="NAD(P)-bd_dom_sf"/>
</dbReference>
<gene>
    <name evidence="4" type="ORF">H7U32_03140</name>
</gene>
<reference evidence="4" key="1">
    <citation type="submission" date="2020-08" db="EMBL/GenBank/DDBJ databases">
        <authorList>
            <person name="Cejkova D."/>
            <person name="Kubasova T."/>
            <person name="Jahodarova E."/>
            <person name="Rychlik I."/>
        </authorList>
    </citation>
    <scope>NUCLEOTIDE SEQUENCE</scope>
    <source>
        <strain evidence="4">An836</strain>
    </source>
</reference>
<reference evidence="4" key="2">
    <citation type="journal article" date="2021" name="Sci. Rep.">
        <title>The distribution of antibiotic resistance genes in chicken gut microbiota commensals.</title>
        <authorList>
            <person name="Juricova H."/>
            <person name="Matiasovicova J."/>
            <person name="Kubasova T."/>
            <person name="Cejkova D."/>
            <person name="Rychlik I."/>
        </authorList>
    </citation>
    <scope>NUCLEOTIDE SEQUENCE</scope>
    <source>
        <strain evidence="4">An836</strain>
    </source>
</reference>
<keyword evidence="2" id="KW-0057">Aromatic amino acid biosynthesis</keyword>
<dbReference type="AlphaFoldDB" id="A0A938WWR7"/>
<dbReference type="InterPro" id="IPR046346">
    <property type="entry name" value="Aminoacid_DH-like_N_sf"/>
</dbReference>